<dbReference type="EMBL" id="MCFN01000101">
    <property type="protein sequence ID" value="OXB65203.1"/>
    <property type="molecule type" value="Genomic_DNA"/>
</dbReference>
<accession>A0A226NC57</accession>
<evidence type="ECO:0000256" key="2">
    <source>
        <dbReference type="ARBA" id="ARBA00010267"/>
    </source>
</evidence>
<comment type="subcellular location">
    <subcellularLocation>
        <location evidence="1">Cytoplasm</location>
    </subcellularLocation>
</comment>
<dbReference type="GO" id="GO:0005737">
    <property type="term" value="C:cytoplasm"/>
    <property type="evidence" value="ECO:0007669"/>
    <property type="project" value="UniProtKB-SubCell"/>
</dbReference>
<name>A0A226NC57_CALSU</name>
<dbReference type="InterPro" id="IPR023235">
    <property type="entry name" value="FAM105"/>
</dbReference>
<dbReference type="OrthoDB" id="6288034at2759"/>
<evidence type="ECO:0000256" key="1">
    <source>
        <dbReference type="ARBA" id="ARBA00004496"/>
    </source>
</evidence>
<organism evidence="4 5">
    <name type="scientific">Callipepla squamata</name>
    <name type="common">Scaled quail</name>
    <dbReference type="NCBI Taxonomy" id="9009"/>
    <lineage>
        <taxon>Eukaryota</taxon>
        <taxon>Metazoa</taxon>
        <taxon>Chordata</taxon>
        <taxon>Craniata</taxon>
        <taxon>Vertebrata</taxon>
        <taxon>Euteleostomi</taxon>
        <taxon>Archelosauria</taxon>
        <taxon>Archosauria</taxon>
        <taxon>Dinosauria</taxon>
        <taxon>Saurischia</taxon>
        <taxon>Theropoda</taxon>
        <taxon>Coelurosauria</taxon>
        <taxon>Aves</taxon>
        <taxon>Neognathae</taxon>
        <taxon>Galloanserae</taxon>
        <taxon>Galliformes</taxon>
        <taxon>Odontophoridae</taxon>
        <taxon>Callipepla</taxon>
    </lineage>
</organism>
<reference evidence="4 5" key="1">
    <citation type="submission" date="2016-07" db="EMBL/GenBank/DDBJ databases">
        <title>Disparate Historic Effective Population Sizes Predicted by Modern Levels of Genome Diversity for the Scaled Quail (Callipepla squamata) and the Northern Bobwhite (Colinus virginianus): Inferences from First and Second Generation Draft Genome Assemblies for Sympatric New World Quail.</title>
        <authorList>
            <person name="Oldeschulte D.L."/>
            <person name="Halley Y.A."/>
            <person name="Bhattarai E.K."/>
            <person name="Brashear W.A."/>
            <person name="Hill J."/>
            <person name="Metz R.P."/>
            <person name="Johnson C.D."/>
            <person name="Rollins D."/>
            <person name="Peterson M.J."/>
            <person name="Bickhart D.M."/>
            <person name="Decker J.E."/>
            <person name="Seabury C.M."/>
        </authorList>
    </citation>
    <scope>NUCLEOTIDE SEQUENCE [LARGE SCALE GENOMIC DNA]</scope>
    <source>
        <strain evidence="4 5">Texas</strain>
        <tissue evidence="4">Leg muscle</tissue>
    </source>
</reference>
<comment type="similarity">
    <text evidence="2">Belongs to the peptidase C65 family. Otulin subfamily.</text>
</comment>
<evidence type="ECO:0000313" key="4">
    <source>
        <dbReference type="EMBL" id="OXB65203.1"/>
    </source>
</evidence>
<evidence type="ECO:0000256" key="3">
    <source>
        <dbReference type="ARBA" id="ARBA00022490"/>
    </source>
</evidence>
<dbReference type="Proteomes" id="UP000198323">
    <property type="component" value="Unassembled WGS sequence"/>
</dbReference>
<gene>
    <name evidence="4" type="ORF">ASZ78_004960</name>
</gene>
<comment type="caution">
    <text evidence="4">The sequence shown here is derived from an EMBL/GenBank/DDBJ whole genome shotgun (WGS) entry which is preliminary data.</text>
</comment>
<proteinExistence type="inferred from homology"/>
<feature type="non-terminal residue" evidence="4">
    <location>
        <position position="62"/>
    </location>
</feature>
<keyword evidence="3" id="KW-0963">Cytoplasm</keyword>
<dbReference type="AlphaFoldDB" id="A0A226NC57"/>
<evidence type="ECO:0000313" key="5">
    <source>
        <dbReference type="Proteomes" id="UP000198323"/>
    </source>
</evidence>
<protein>
    <submittedName>
        <fullName evidence="4">Uncharacterized protein</fullName>
    </submittedName>
</protein>
<dbReference type="Pfam" id="PF16218">
    <property type="entry name" value="Peptidase_C101"/>
    <property type="match status" value="1"/>
</dbReference>
<sequence length="62" mass="7113">MVVNHSFYKGVVLLAVKEKLQHNVANSVLTECKLSIAPEVDILEYCKREWRGNTPAAKRMRK</sequence>
<keyword evidence="5" id="KW-1185">Reference proteome</keyword>